<keyword evidence="1" id="KW-0175">Coiled coil</keyword>
<dbReference type="AlphaFoldDB" id="A0A974GYM2"/>
<feature type="compositionally biased region" description="Basic residues" evidence="2">
    <location>
        <begin position="246"/>
        <end position="259"/>
    </location>
</feature>
<protein>
    <submittedName>
        <fullName evidence="3">Uncharacterized protein</fullName>
    </submittedName>
</protein>
<feature type="compositionally biased region" description="Polar residues" evidence="2">
    <location>
        <begin position="212"/>
        <end position="223"/>
    </location>
</feature>
<evidence type="ECO:0000313" key="3">
    <source>
        <dbReference type="EMBL" id="OCT55668.1"/>
    </source>
</evidence>
<feature type="coiled-coil region" evidence="1">
    <location>
        <begin position="107"/>
        <end position="167"/>
    </location>
</feature>
<accession>A0A974GYM2</accession>
<gene>
    <name evidence="3" type="ORF">XELAEV_18000198mg</name>
</gene>
<evidence type="ECO:0000256" key="2">
    <source>
        <dbReference type="SAM" id="MobiDB-lite"/>
    </source>
</evidence>
<reference evidence="3" key="1">
    <citation type="submission" date="2016-05" db="EMBL/GenBank/DDBJ databases">
        <title>WGS assembly of Xenopus laevis.</title>
        <authorList>
            <person name="Session A."/>
            <person name="Uno Y."/>
            <person name="Kwon T."/>
            <person name="Chapman J."/>
            <person name="Toyoda A."/>
            <person name="Takahashi S."/>
            <person name="Fukui A."/>
            <person name="Hikosaka A."/>
            <person name="Putnam N."/>
            <person name="Stites J."/>
            <person name="Van Heeringen S."/>
            <person name="Quigley I."/>
            <person name="Heinz S."/>
            <person name="Hellsten U."/>
            <person name="Lyons J."/>
            <person name="Suzuki A."/>
            <person name="Kondo M."/>
            <person name="Ogino H."/>
            <person name="Ochi H."/>
            <person name="Bogdanovic O."/>
            <person name="Lister R."/>
            <person name="Georgiou G."/>
            <person name="Paranjpe S."/>
            <person name="Van Kruijsbergen I."/>
            <person name="Mozaffari S."/>
            <person name="Shu S."/>
            <person name="Schmutz J."/>
            <person name="Jenkins J."/>
            <person name="Grimwood J."/>
            <person name="Carlson J."/>
            <person name="Mitros T."/>
            <person name="Simakov O."/>
            <person name="Heald R."/>
            <person name="Miller K."/>
            <person name="Haudenschild C."/>
            <person name="Kuroki Y."/>
            <person name="Tanaka T."/>
            <person name="Michiue T."/>
            <person name="Watanabe M."/>
            <person name="Kinoshita T."/>
            <person name="Ohta Y."/>
            <person name="Mawaribuchi S."/>
            <person name="Suzuki Y."/>
            <person name="Haramoto Y."/>
            <person name="Yamamoto T."/>
            <person name="Takagi C."/>
            <person name="Kitzman J."/>
            <person name="Shendure J."/>
            <person name="Nakayama T."/>
            <person name="Izutsu Y."/>
            <person name="Robert J."/>
            <person name="Dichmann D."/>
            <person name="Flajnik M."/>
            <person name="Houston D."/>
            <person name="Marcotte E."/>
            <person name="Wallingford J."/>
            <person name="Ito Y."/>
            <person name="Asashima M."/>
            <person name="Ueno N."/>
            <person name="Matsuda Y."/>
            <person name="Jan Veenstra G."/>
            <person name="Fujiyama A."/>
            <person name="Harland R."/>
            <person name="Taira M."/>
            <person name="Rokhsar D.S."/>
        </authorList>
    </citation>
    <scope>NUCLEOTIDE SEQUENCE</scope>
    <source>
        <strain evidence="3">J</strain>
        <tissue evidence="3">Blood</tissue>
    </source>
</reference>
<organism evidence="3">
    <name type="scientific">Xenopus laevis</name>
    <name type="common">African clawed frog</name>
    <dbReference type="NCBI Taxonomy" id="8355"/>
    <lineage>
        <taxon>Eukaryota</taxon>
        <taxon>Metazoa</taxon>
        <taxon>Chordata</taxon>
        <taxon>Craniata</taxon>
        <taxon>Vertebrata</taxon>
        <taxon>Euteleostomi</taxon>
        <taxon>Amphibia</taxon>
        <taxon>Batrachia</taxon>
        <taxon>Anura</taxon>
        <taxon>Pipoidea</taxon>
        <taxon>Pipidae</taxon>
        <taxon>Xenopodinae</taxon>
        <taxon>Xenopus</taxon>
        <taxon>Xenopus</taxon>
    </lineage>
</organism>
<proteinExistence type="predicted"/>
<feature type="region of interest" description="Disordered" evidence="2">
    <location>
        <begin position="194"/>
        <end position="259"/>
    </location>
</feature>
<dbReference type="Proteomes" id="UP000694892">
    <property type="component" value="Unassembled WGS sequence"/>
</dbReference>
<sequence>MSFADIAATTDRKADIYCFTEVERKRILQASQSLPQVTISAEPDLFRNLEQLKRRETVWALHSASLTEYVRAQRIPRGLRISLQPALFRGDAEFLTKWRGILNRCSLDLMTLTIQQLNNGQKELQQQIHAASEEYKIKFGATNNDTLQELERKIEKLQQELLQGKLRKFRRDTRDYETGEVYTWKDNRRAYRQRFHSSASTSRKSETHSTDSEASSPVSSQGSAVAFLGQGRQGGQEGQGGARGRGTYRKSRAGRPYRR</sequence>
<feature type="compositionally biased region" description="Gly residues" evidence="2">
    <location>
        <begin position="231"/>
        <end position="244"/>
    </location>
</feature>
<name>A0A974GYM2_XENLA</name>
<dbReference type="EMBL" id="KV478256">
    <property type="protein sequence ID" value="OCT55668.1"/>
    <property type="molecule type" value="Genomic_DNA"/>
</dbReference>
<evidence type="ECO:0000256" key="1">
    <source>
        <dbReference type="SAM" id="Coils"/>
    </source>
</evidence>